<keyword evidence="3 5" id="KW-0808">Transferase</keyword>
<dbReference type="GO" id="GO:0004479">
    <property type="term" value="F:methionyl-tRNA formyltransferase activity"/>
    <property type="evidence" value="ECO:0007669"/>
    <property type="project" value="UniProtKB-UniRule"/>
</dbReference>
<proteinExistence type="inferred from homology"/>
<dbReference type="EMBL" id="CP001110">
    <property type="protein sequence ID" value="ACF44019.1"/>
    <property type="molecule type" value="Genomic_DNA"/>
</dbReference>
<comment type="function">
    <text evidence="5">Attaches a formyl group to the free amino group of methionyl-tRNA(fMet). The formyl group appears to play a dual role in the initiator identity of N-formylmethionyl-tRNA by promoting its recognition by IF2 and preventing the misappropriation of this tRNA by the elongation apparatus.</text>
</comment>
<dbReference type="STRING" id="324925.Ppha_1787"/>
<dbReference type="CDD" id="cd08646">
    <property type="entry name" value="FMT_core_Met-tRNA-FMT_N"/>
    <property type="match status" value="1"/>
</dbReference>
<comment type="catalytic activity">
    <reaction evidence="5">
        <text>L-methionyl-tRNA(fMet) + (6R)-10-formyltetrahydrofolate = N-formyl-L-methionyl-tRNA(fMet) + (6S)-5,6,7,8-tetrahydrofolate + H(+)</text>
        <dbReference type="Rhea" id="RHEA:24380"/>
        <dbReference type="Rhea" id="RHEA-COMP:9952"/>
        <dbReference type="Rhea" id="RHEA-COMP:9953"/>
        <dbReference type="ChEBI" id="CHEBI:15378"/>
        <dbReference type="ChEBI" id="CHEBI:57453"/>
        <dbReference type="ChEBI" id="CHEBI:78530"/>
        <dbReference type="ChEBI" id="CHEBI:78844"/>
        <dbReference type="ChEBI" id="CHEBI:195366"/>
        <dbReference type="EC" id="2.1.2.9"/>
    </reaction>
</comment>
<accession>B4SBG5</accession>
<dbReference type="SUPFAM" id="SSF50486">
    <property type="entry name" value="FMT C-terminal domain-like"/>
    <property type="match status" value="1"/>
</dbReference>
<dbReference type="InterPro" id="IPR005793">
    <property type="entry name" value="Formyl_trans_C"/>
</dbReference>
<sequence length="319" mass="34568" precursor="true">MSIMTRIIFMGTPEFAVPSLQALAAEKDTFEIVLVVTGSDKPRRSKHADAEPSPVKVAARALALPVYEVDDVTHPDFADTVASCKADVIVVAAFRILPPAIYEQAALGAFNLHASLLPAYRGAAPINWSIIRGERETGVTTFFLQQRVDTGNIILQERTPIAPNENATDLASRLALIGAQVVVDTVHLIASRSVVVSGQDEALASRAPKLTRDNTRICWSQPVADMHNFIRGLALKPAAWTTFKGKTMKIFRAVPAELSLETLCTASPGTLYVDQGRLCAKGSDGWIELLSLQLEGRKPMEAAEFLRGFRPDAGPLLLQ</sequence>
<keyword evidence="9" id="KW-1185">Reference proteome</keyword>
<dbReference type="Pfam" id="PF02911">
    <property type="entry name" value="Formyl_trans_C"/>
    <property type="match status" value="1"/>
</dbReference>
<feature type="domain" description="Formyl transferase C-terminal" evidence="7">
    <location>
        <begin position="209"/>
        <end position="310"/>
    </location>
</feature>
<dbReference type="Gene3D" id="3.40.50.12230">
    <property type="match status" value="1"/>
</dbReference>
<evidence type="ECO:0000259" key="7">
    <source>
        <dbReference type="Pfam" id="PF02911"/>
    </source>
</evidence>
<protein>
    <recommendedName>
        <fullName evidence="2 5">Methionyl-tRNA formyltransferase</fullName>
        <ecNumber evidence="2 5">2.1.2.9</ecNumber>
    </recommendedName>
</protein>
<evidence type="ECO:0000256" key="2">
    <source>
        <dbReference type="ARBA" id="ARBA00012261"/>
    </source>
</evidence>
<dbReference type="PANTHER" id="PTHR11138">
    <property type="entry name" value="METHIONYL-TRNA FORMYLTRANSFERASE"/>
    <property type="match status" value="1"/>
</dbReference>
<dbReference type="SUPFAM" id="SSF53328">
    <property type="entry name" value="Formyltransferase"/>
    <property type="match status" value="1"/>
</dbReference>
<dbReference type="InterPro" id="IPR036477">
    <property type="entry name" value="Formyl_transf_N_sf"/>
</dbReference>
<evidence type="ECO:0000259" key="6">
    <source>
        <dbReference type="Pfam" id="PF00551"/>
    </source>
</evidence>
<comment type="similarity">
    <text evidence="1 5">Belongs to the Fmt family.</text>
</comment>
<evidence type="ECO:0000256" key="4">
    <source>
        <dbReference type="ARBA" id="ARBA00022917"/>
    </source>
</evidence>
<feature type="domain" description="Formyl transferase N-terminal" evidence="6">
    <location>
        <begin position="6"/>
        <end position="185"/>
    </location>
</feature>
<reference evidence="8 9" key="1">
    <citation type="submission" date="2008-06" db="EMBL/GenBank/DDBJ databases">
        <title>Complete sequence of Pelodictyon phaeoclathratiforme BU-1.</title>
        <authorList>
            <consortium name="US DOE Joint Genome Institute"/>
            <person name="Lucas S."/>
            <person name="Copeland A."/>
            <person name="Lapidus A."/>
            <person name="Glavina del Rio T."/>
            <person name="Dalin E."/>
            <person name="Tice H."/>
            <person name="Bruce D."/>
            <person name="Goodwin L."/>
            <person name="Pitluck S."/>
            <person name="Schmutz J."/>
            <person name="Larimer F."/>
            <person name="Land M."/>
            <person name="Hauser L."/>
            <person name="Kyrpides N."/>
            <person name="Mikhailova N."/>
            <person name="Liu Z."/>
            <person name="Li T."/>
            <person name="Zhao F."/>
            <person name="Overmann J."/>
            <person name="Bryant D.A."/>
            <person name="Richardson P."/>
        </authorList>
    </citation>
    <scope>NUCLEOTIDE SEQUENCE [LARGE SCALE GENOMIC DNA]</scope>
    <source>
        <strain evidence="9">DSM 5477 / BU-1</strain>
    </source>
</reference>
<dbReference type="AlphaFoldDB" id="B4SBG5"/>
<dbReference type="PANTHER" id="PTHR11138:SF5">
    <property type="entry name" value="METHIONYL-TRNA FORMYLTRANSFERASE, MITOCHONDRIAL"/>
    <property type="match status" value="1"/>
</dbReference>
<dbReference type="InterPro" id="IPR002376">
    <property type="entry name" value="Formyl_transf_N"/>
</dbReference>
<keyword evidence="4 5" id="KW-0648">Protein biosynthesis</keyword>
<dbReference type="Pfam" id="PF00551">
    <property type="entry name" value="Formyl_trans_N"/>
    <property type="match status" value="1"/>
</dbReference>
<dbReference type="EC" id="2.1.2.9" evidence="2 5"/>
<organism evidence="8 9">
    <name type="scientific">Pelodictyon phaeoclathratiforme (strain DSM 5477 / BU-1)</name>
    <dbReference type="NCBI Taxonomy" id="324925"/>
    <lineage>
        <taxon>Bacteria</taxon>
        <taxon>Pseudomonadati</taxon>
        <taxon>Chlorobiota</taxon>
        <taxon>Chlorobiia</taxon>
        <taxon>Chlorobiales</taxon>
        <taxon>Chlorobiaceae</taxon>
        <taxon>Chlorobium/Pelodictyon group</taxon>
        <taxon>Pelodictyon</taxon>
    </lineage>
</organism>
<name>B4SBG5_PELPB</name>
<evidence type="ECO:0000256" key="5">
    <source>
        <dbReference type="HAMAP-Rule" id="MF_00182"/>
    </source>
</evidence>
<dbReference type="GO" id="GO:0005829">
    <property type="term" value="C:cytosol"/>
    <property type="evidence" value="ECO:0007669"/>
    <property type="project" value="TreeGrafter"/>
</dbReference>
<evidence type="ECO:0000256" key="1">
    <source>
        <dbReference type="ARBA" id="ARBA00010699"/>
    </source>
</evidence>
<dbReference type="InterPro" id="IPR041711">
    <property type="entry name" value="Met-tRNA-FMT_N"/>
</dbReference>
<dbReference type="NCBIfam" id="TIGR00460">
    <property type="entry name" value="fmt"/>
    <property type="match status" value="1"/>
</dbReference>
<dbReference type="HOGENOM" id="CLU_033347_1_1_10"/>
<dbReference type="InterPro" id="IPR005794">
    <property type="entry name" value="Fmt"/>
</dbReference>
<gene>
    <name evidence="5" type="primary">fmt</name>
    <name evidence="8" type="ordered locus">Ppha_1787</name>
</gene>
<dbReference type="eggNOG" id="COG0223">
    <property type="taxonomic scope" value="Bacteria"/>
</dbReference>
<dbReference type="InterPro" id="IPR011034">
    <property type="entry name" value="Formyl_transferase-like_C_sf"/>
</dbReference>
<dbReference type="InterPro" id="IPR044135">
    <property type="entry name" value="Met-tRNA-FMT_C"/>
</dbReference>
<dbReference type="RefSeq" id="WP_012508506.1">
    <property type="nucleotide sequence ID" value="NC_011060.1"/>
</dbReference>
<dbReference type="Proteomes" id="UP000002724">
    <property type="component" value="Chromosome"/>
</dbReference>
<evidence type="ECO:0000313" key="8">
    <source>
        <dbReference type="EMBL" id="ACF44019.1"/>
    </source>
</evidence>
<dbReference type="HAMAP" id="MF_00182">
    <property type="entry name" value="Formyl_trans"/>
    <property type="match status" value="1"/>
</dbReference>
<dbReference type="KEGG" id="pph:Ppha_1787"/>
<evidence type="ECO:0000256" key="3">
    <source>
        <dbReference type="ARBA" id="ARBA00022679"/>
    </source>
</evidence>
<feature type="binding site" evidence="5">
    <location>
        <begin position="115"/>
        <end position="118"/>
    </location>
    <ligand>
        <name>(6S)-5,6,7,8-tetrahydrofolate</name>
        <dbReference type="ChEBI" id="CHEBI:57453"/>
    </ligand>
</feature>
<dbReference type="CDD" id="cd08704">
    <property type="entry name" value="Met_tRNA_FMT_C"/>
    <property type="match status" value="1"/>
</dbReference>
<evidence type="ECO:0000313" key="9">
    <source>
        <dbReference type="Proteomes" id="UP000002724"/>
    </source>
</evidence>